<accession>A0A8E0TTA3</accession>
<dbReference type="CDD" id="cd00038">
    <property type="entry name" value="CAP_ED"/>
    <property type="match status" value="1"/>
</dbReference>
<proteinExistence type="predicted"/>
<evidence type="ECO:0000259" key="5">
    <source>
        <dbReference type="PROSITE" id="PS51063"/>
    </source>
</evidence>
<dbReference type="PROSITE" id="PS00042">
    <property type="entry name" value="HTH_CRP_1"/>
    <property type="match status" value="1"/>
</dbReference>
<dbReference type="Gene3D" id="2.60.120.10">
    <property type="entry name" value="Jelly Rolls"/>
    <property type="match status" value="1"/>
</dbReference>
<evidence type="ECO:0000313" key="6">
    <source>
        <dbReference type="EMBL" id="GAD60101.1"/>
    </source>
</evidence>
<dbReference type="PRINTS" id="PR00034">
    <property type="entry name" value="HTHCRP"/>
</dbReference>
<dbReference type="SUPFAM" id="SSF51206">
    <property type="entry name" value="cAMP-binding domain-like"/>
    <property type="match status" value="1"/>
</dbReference>
<dbReference type="InterPro" id="IPR014710">
    <property type="entry name" value="RmlC-like_jellyroll"/>
</dbReference>
<protein>
    <submittedName>
        <fullName evidence="6">Transcriptional regulatory protein</fullName>
    </submittedName>
</protein>
<evidence type="ECO:0000256" key="1">
    <source>
        <dbReference type="ARBA" id="ARBA00023015"/>
    </source>
</evidence>
<dbReference type="PROSITE" id="PS50042">
    <property type="entry name" value="CNMP_BINDING_3"/>
    <property type="match status" value="1"/>
</dbReference>
<comment type="caution">
    <text evidence="6">The sequence shown here is derived from an EMBL/GenBank/DDBJ whole genome shotgun (WGS) entry which is preliminary data.</text>
</comment>
<evidence type="ECO:0000259" key="4">
    <source>
        <dbReference type="PROSITE" id="PS50042"/>
    </source>
</evidence>
<dbReference type="PANTHER" id="PTHR24567">
    <property type="entry name" value="CRP FAMILY TRANSCRIPTIONAL REGULATORY PROTEIN"/>
    <property type="match status" value="1"/>
</dbReference>
<keyword evidence="7" id="KW-1185">Reference proteome</keyword>
<dbReference type="InterPro" id="IPR000595">
    <property type="entry name" value="cNMP-bd_dom"/>
</dbReference>
<dbReference type="EMBL" id="BATC01000052">
    <property type="protein sequence ID" value="GAD60101.1"/>
    <property type="molecule type" value="Genomic_DNA"/>
</dbReference>
<dbReference type="Gene3D" id="1.10.10.10">
    <property type="entry name" value="Winged helix-like DNA-binding domain superfamily/Winged helix DNA-binding domain"/>
    <property type="match status" value="1"/>
</dbReference>
<dbReference type="SUPFAM" id="SSF46785">
    <property type="entry name" value="Winged helix' DNA-binding domain"/>
    <property type="match status" value="1"/>
</dbReference>
<gene>
    <name evidence="6" type="ORF">MBEBAB_2351</name>
</gene>
<name>A0A8E0TTA3_9CAUL</name>
<dbReference type="SMART" id="SM00419">
    <property type="entry name" value="HTH_CRP"/>
    <property type="match status" value="1"/>
</dbReference>
<organism evidence="6 7">
    <name type="scientific">Brevundimonas abyssalis TAR-001</name>
    <dbReference type="NCBI Taxonomy" id="1391729"/>
    <lineage>
        <taxon>Bacteria</taxon>
        <taxon>Pseudomonadati</taxon>
        <taxon>Pseudomonadota</taxon>
        <taxon>Alphaproteobacteria</taxon>
        <taxon>Caulobacterales</taxon>
        <taxon>Caulobacteraceae</taxon>
        <taxon>Brevundimonas</taxon>
    </lineage>
</organism>
<reference evidence="7" key="1">
    <citation type="journal article" date="2013" name="Genome Announc.">
        <title>Draft Genome Sequence of the Dimorphic Prosthecate Bacterium Brevundimonas abyssalis TAR-001T.</title>
        <authorList>
            <person name="Tsubouchi T."/>
            <person name="Nishi S."/>
            <person name="Usui K."/>
            <person name="Shimane Y."/>
            <person name="Takaki Y."/>
            <person name="Maruyama T."/>
            <person name="Hatada Y."/>
        </authorList>
    </citation>
    <scope>NUCLEOTIDE SEQUENCE [LARGE SCALE GENOMIC DNA]</scope>
    <source>
        <strain evidence="7">TAR-001</strain>
    </source>
</reference>
<evidence type="ECO:0000256" key="3">
    <source>
        <dbReference type="ARBA" id="ARBA00023163"/>
    </source>
</evidence>
<dbReference type="RefSeq" id="WP_021698195.1">
    <property type="nucleotide sequence ID" value="NZ_BATC01000052.1"/>
</dbReference>
<dbReference type="InterPro" id="IPR036388">
    <property type="entry name" value="WH-like_DNA-bd_sf"/>
</dbReference>
<dbReference type="Pfam" id="PF13545">
    <property type="entry name" value="HTH_Crp_2"/>
    <property type="match status" value="1"/>
</dbReference>
<evidence type="ECO:0000313" key="7">
    <source>
        <dbReference type="Proteomes" id="UP000016569"/>
    </source>
</evidence>
<keyword evidence="3" id="KW-0804">Transcription</keyword>
<dbReference type="InterPro" id="IPR036390">
    <property type="entry name" value="WH_DNA-bd_sf"/>
</dbReference>
<keyword evidence="1" id="KW-0805">Transcription regulation</keyword>
<dbReference type="Pfam" id="PF00027">
    <property type="entry name" value="cNMP_binding"/>
    <property type="match status" value="1"/>
</dbReference>
<keyword evidence="2" id="KW-0238">DNA-binding</keyword>
<dbReference type="AlphaFoldDB" id="A0A8E0TTA3"/>
<dbReference type="OrthoDB" id="7584044at2"/>
<dbReference type="InterPro" id="IPR012318">
    <property type="entry name" value="HTH_CRP"/>
</dbReference>
<dbReference type="GO" id="GO:0005829">
    <property type="term" value="C:cytosol"/>
    <property type="evidence" value="ECO:0007669"/>
    <property type="project" value="TreeGrafter"/>
</dbReference>
<sequence length="211" mass="23778">MTLLDPALQTLAHPEPFEGLGVRMVFARGEDIYTQDEKADLLYRVISGAVRTTRIMSDGRRQIGDFYFGDDMFGLECGQTHRFAAEALTTCEVLVFKPGAALPGHTGDTRIQAALWEATTQELERSREHLMLLGRHTALERVGVFLLSLSRRMGHGELAMGRQDMADYLGLTIETVSRMLSQLQAEGMVEFFGARRYRLLRPERLRAWADA</sequence>
<feature type="domain" description="Cyclic nucleotide-binding" evidence="4">
    <location>
        <begin position="26"/>
        <end position="74"/>
    </location>
</feature>
<dbReference type="InterPro" id="IPR018335">
    <property type="entry name" value="Tscrpt_reg_HTH_Crp-type_CS"/>
</dbReference>
<evidence type="ECO:0000256" key="2">
    <source>
        <dbReference type="ARBA" id="ARBA00023125"/>
    </source>
</evidence>
<dbReference type="CDD" id="cd00092">
    <property type="entry name" value="HTH_CRP"/>
    <property type="match status" value="1"/>
</dbReference>
<dbReference type="PROSITE" id="PS51063">
    <property type="entry name" value="HTH_CRP_2"/>
    <property type="match status" value="1"/>
</dbReference>
<feature type="domain" description="HTH crp-type" evidence="5">
    <location>
        <begin position="136"/>
        <end position="203"/>
    </location>
</feature>
<dbReference type="GO" id="GO:0003700">
    <property type="term" value="F:DNA-binding transcription factor activity"/>
    <property type="evidence" value="ECO:0007669"/>
    <property type="project" value="InterPro"/>
</dbReference>
<dbReference type="InterPro" id="IPR018490">
    <property type="entry name" value="cNMP-bd_dom_sf"/>
</dbReference>
<dbReference type="GO" id="GO:0003677">
    <property type="term" value="F:DNA binding"/>
    <property type="evidence" value="ECO:0007669"/>
    <property type="project" value="UniProtKB-KW"/>
</dbReference>
<dbReference type="Proteomes" id="UP000016569">
    <property type="component" value="Unassembled WGS sequence"/>
</dbReference>
<dbReference type="InterPro" id="IPR050397">
    <property type="entry name" value="Env_Response_Regulators"/>
</dbReference>
<dbReference type="PANTHER" id="PTHR24567:SF75">
    <property type="entry name" value="FUMARATE AND NITRATE REDUCTION REGULATORY PROTEIN"/>
    <property type="match status" value="1"/>
</dbReference>